<dbReference type="GO" id="GO:0005829">
    <property type="term" value="C:cytosol"/>
    <property type="evidence" value="ECO:0007669"/>
    <property type="project" value="TreeGrafter"/>
</dbReference>
<dbReference type="InterPro" id="IPR011006">
    <property type="entry name" value="CheY-like_superfamily"/>
</dbReference>
<dbReference type="Gene3D" id="3.40.50.220">
    <property type="match status" value="1"/>
</dbReference>
<sequence>MKSMHIAASCELVTRLSTHRRVVALDSTDFTDVAAVVISAADSRSGILTLLRRSGFNLPVYLLSETAVDKPEGVQAVIAGKDQEWLELEAAACDYEARLLPPFFNTLTQYVEMDNSTFACPGISTGRFSKSTLQAVSSMTFLAKMSFAPTCATPM</sequence>
<dbReference type="EMBL" id="UAWN01000012">
    <property type="protein sequence ID" value="SQC14906.1"/>
    <property type="molecule type" value="Genomic_DNA"/>
</dbReference>
<dbReference type="SUPFAM" id="SSF52172">
    <property type="entry name" value="CheY-like"/>
    <property type="match status" value="1"/>
</dbReference>
<dbReference type="InterPro" id="IPR011193">
    <property type="entry name" value="Orn/lys/arg_de-COase"/>
</dbReference>
<dbReference type="GO" id="GO:0004586">
    <property type="term" value="F:ornithine decarboxylase activity"/>
    <property type="evidence" value="ECO:0007669"/>
    <property type="project" value="UniProtKB-EC"/>
</dbReference>
<evidence type="ECO:0000313" key="2">
    <source>
        <dbReference type="EMBL" id="SQC14906.1"/>
    </source>
</evidence>
<dbReference type="PANTHER" id="PTHR45229">
    <property type="entry name" value="CONSTITUTIVE ORNITHINE DECARBOXYLASE"/>
    <property type="match status" value="1"/>
</dbReference>
<proteinExistence type="predicted"/>
<dbReference type="GO" id="GO:0006520">
    <property type="term" value="P:amino acid metabolic process"/>
    <property type="evidence" value="ECO:0007669"/>
    <property type="project" value="InterPro"/>
</dbReference>
<dbReference type="InterPro" id="IPR027464">
    <property type="entry name" value="Ornithine_deCO2ase_N"/>
</dbReference>
<name>A0A2X3CT14_KLEPN</name>
<accession>A0A2X3CT14</accession>
<organism evidence="2 3">
    <name type="scientific">Klebsiella pneumoniae</name>
    <dbReference type="NCBI Taxonomy" id="573"/>
    <lineage>
        <taxon>Bacteria</taxon>
        <taxon>Pseudomonadati</taxon>
        <taxon>Pseudomonadota</taxon>
        <taxon>Gammaproteobacteria</taxon>
        <taxon>Enterobacterales</taxon>
        <taxon>Enterobacteriaceae</taxon>
        <taxon>Klebsiella/Raoultella group</taxon>
        <taxon>Klebsiella</taxon>
        <taxon>Klebsiella pneumoniae complex</taxon>
    </lineage>
</organism>
<protein>
    <submittedName>
        <fullName evidence="2">Ornithine decarboxylase</fullName>
        <ecNumber evidence="2">4.1.1.17</ecNumber>
    </submittedName>
</protein>
<evidence type="ECO:0000259" key="1">
    <source>
        <dbReference type="Pfam" id="PF03709"/>
    </source>
</evidence>
<dbReference type="PANTHER" id="PTHR45229:SF4">
    <property type="entry name" value="CONSTITUTIVE ORNITHINE DECARBOXYLASE"/>
    <property type="match status" value="1"/>
</dbReference>
<dbReference type="Pfam" id="PF03709">
    <property type="entry name" value="OKR_DC_1_N"/>
    <property type="match status" value="1"/>
</dbReference>
<keyword evidence="2" id="KW-0456">Lyase</keyword>
<dbReference type="Proteomes" id="UP000251088">
    <property type="component" value="Unassembled WGS sequence"/>
</dbReference>
<dbReference type="InterPro" id="IPR005308">
    <property type="entry name" value="OKR_de-COase_N"/>
</dbReference>
<dbReference type="FunFam" id="3.40.50.220:FF:000002">
    <property type="entry name" value="Ornithine decarboxylase, constitutive"/>
    <property type="match status" value="1"/>
</dbReference>
<feature type="domain" description="Orn/Lys/Arg decarboxylase N-terminal" evidence="1">
    <location>
        <begin position="4"/>
        <end position="95"/>
    </location>
</feature>
<dbReference type="GO" id="GO:0030170">
    <property type="term" value="F:pyridoxal phosphate binding"/>
    <property type="evidence" value="ECO:0007669"/>
    <property type="project" value="TreeGrafter"/>
</dbReference>
<evidence type="ECO:0000313" key="3">
    <source>
        <dbReference type="Proteomes" id="UP000251088"/>
    </source>
</evidence>
<dbReference type="EC" id="4.1.1.17" evidence="2"/>
<dbReference type="AlphaFoldDB" id="A0A2X3CT14"/>
<gene>
    <name evidence="2" type="primary">speC_1</name>
    <name evidence="2" type="ORF">NCTC9128_03008</name>
</gene>
<reference evidence="2 3" key="1">
    <citation type="submission" date="2018-06" db="EMBL/GenBank/DDBJ databases">
        <authorList>
            <consortium name="Pathogen Informatics"/>
            <person name="Doyle S."/>
        </authorList>
    </citation>
    <scope>NUCLEOTIDE SEQUENCE [LARGE SCALE GENOMIC DNA]</scope>
    <source>
        <strain evidence="2 3">NCTC9128</strain>
    </source>
</reference>